<protein>
    <recommendedName>
        <fullName evidence="3">SGNH/GDSL hydrolase family protein</fullName>
    </recommendedName>
</protein>
<name>A0A1I5HJ09_9BACT</name>
<dbReference type="GO" id="GO:0016788">
    <property type="term" value="F:hydrolase activity, acting on ester bonds"/>
    <property type="evidence" value="ECO:0007669"/>
    <property type="project" value="UniProtKB-ARBA"/>
</dbReference>
<proteinExistence type="predicted"/>
<dbReference type="InterPro" id="IPR036514">
    <property type="entry name" value="SGNH_hydro_sf"/>
</dbReference>
<dbReference type="Gene3D" id="3.40.50.1110">
    <property type="entry name" value="SGNH hydrolase"/>
    <property type="match status" value="1"/>
</dbReference>
<dbReference type="EMBL" id="FOVW01000007">
    <property type="protein sequence ID" value="SFO48119.1"/>
    <property type="molecule type" value="Genomic_DNA"/>
</dbReference>
<accession>A0A1I5HJ09</accession>
<dbReference type="SUPFAM" id="SSF52266">
    <property type="entry name" value="SGNH hydrolase"/>
    <property type="match status" value="1"/>
</dbReference>
<dbReference type="STRING" id="226506.SAMN04488519_10769"/>
<organism evidence="1 2">
    <name type="scientific">Algoriphagus ornithinivorans</name>
    <dbReference type="NCBI Taxonomy" id="226506"/>
    <lineage>
        <taxon>Bacteria</taxon>
        <taxon>Pseudomonadati</taxon>
        <taxon>Bacteroidota</taxon>
        <taxon>Cytophagia</taxon>
        <taxon>Cytophagales</taxon>
        <taxon>Cyclobacteriaceae</taxon>
        <taxon>Algoriphagus</taxon>
    </lineage>
</organism>
<dbReference type="Proteomes" id="UP000199564">
    <property type="component" value="Unassembled WGS sequence"/>
</dbReference>
<evidence type="ECO:0000313" key="1">
    <source>
        <dbReference type="EMBL" id="SFO48119.1"/>
    </source>
</evidence>
<reference evidence="2" key="1">
    <citation type="submission" date="2016-10" db="EMBL/GenBank/DDBJ databases">
        <authorList>
            <person name="Varghese N."/>
            <person name="Submissions S."/>
        </authorList>
    </citation>
    <scope>NUCLEOTIDE SEQUENCE [LARGE SCALE GENOMIC DNA]</scope>
    <source>
        <strain evidence="2">DSM 15282</strain>
    </source>
</reference>
<dbReference type="RefSeq" id="WP_139217490.1">
    <property type="nucleotide sequence ID" value="NZ_FOVW01000007.1"/>
</dbReference>
<gene>
    <name evidence="1" type="ORF">SAMN04488519_10769</name>
</gene>
<evidence type="ECO:0008006" key="3">
    <source>
        <dbReference type="Google" id="ProtNLM"/>
    </source>
</evidence>
<sequence>MKTLLFAILPLVSLYFILLVEDGRADPYYRKFTTPKQKALILGNSKAGQGIMPSILNNSLKQIYDLKIYNYSFTLFGSPYGPLYLESVKKKLEEGIKGSYFIITVDSWSISGPIENPNNISIFEENKLFLADVKLVDIDPNPFYFASHYNKSFYEILIQKIKPGKTKLHDDGWWETEDYLDSATILSRKNNMVRFYNDYNERHSFSEVRFNYLREIILLLKERGDVFLIRMPLSDEILEIENEAIQEFNKLLDGLASETGVQYKDFNENKTSFFFEDGLHLDTKSSIFFSNDLAKWISDFKSETDYKFN</sequence>
<evidence type="ECO:0000313" key="2">
    <source>
        <dbReference type="Proteomes" id="UP000199564"/>
    </source>
</evidence>
<keyword evidence="2" id="KW-1185">Reference proteome</keyword>
<dbReference type="AlphaFoldDB" id="A0A1I5HJ09"/>